<dbReference type="RefSeq" id="WP_209704149.1">
    <property type="nucleotide sequence ID" value="NZ_JAFIDA010000001.1"/>
</dbReference>
<reference evidence="2" key="1">
    <citation type="submission" date="2021-02" db="EMBL/GenBank/DDBJ databases">
        <title>Sequencing the genomes of 1000 actinobacteria strains.</title>
        <authorList>
            <person name="Klenk H.-P."/>
        </authorList>
    </citation>
    <scope>NUCLEOTIDE SEQUENCE</scope>
    <source>
        <strain evidence="2">DSM 22850</strain>
    </source>
</reference>
<dbReference type="EMBL" id="JAFIDA010000001">
    <property type="protein sequence ID" value="MBP1325067.1"/>
    <property type="molecule type" value="Genomic_DNA"/>
</dbReference>
<evidence type="ECO:0000313" key="3">
    <source>
        <dbReference type="Proteomes" id="UP000675163"/>
    </source>
</evidence>
<feature type="compositionally biased region" description="Low complexity" evidence="1">
    <location>
        <begin position="63"/>
        <end position="73"/>
    </location>
</feature>
<keyword evidence="3" id="KW-1185">Reference proteome</keyword>
<name>A0A940T2H4_9MICO</name>
<accession>A0A940T2H4</accession>
<proteinExistence type="predicted"/>
<protein>
    <submittedName>
        <fullName evidence="2">Uncharacterized protein</fullName>
    </submittedName>
</protein>
<organism evidence="2 3">
    <name type="scientific">Leucobacter exalbidus</name>
    <dbReference type="NCBI Taxonomy" id="662960"/>
    <lineage>
        <taxon>Bacteria</taxon>
        <taxon>Bacillati</taxon>
        <taxon>Actinomycetota</taxon>
        <taxon>Actinomycetes</taxon>
        <taxon>Micrococcales</taxon>
        <taxon>Microbacteriaceae</taxon>
        <taxon>Leucobacter</taxon>
    </lineage>
</organism>
<feature type="region of interest" description="Disordered" evidence="1">
    <location>
        <begin position="63"/>
        <end position="106"/>
    </location>
</feature>
<sequence length="106" mass="11270">MADLNTRLTIPMAADDKTRLRRAAAELGISPGLLARALILVGLDSIGEPDVISRIEVEAEAATSRASAAGKAAMKSRWDKERAKQKRSGAGRAKAVSPDLEEENKS</sequence>
<comment type="caution">
    <text evidence="2">The sequence shown here is derived from an EMBL/GenBank/DDBJ whole genome shotgun (WGS) entry which is preliminary data.</text>
</comment>
<gene>
    <name evidence="2" type="ORF">JOF28_000299</name>
</gene>
<evidence type="ECO:0000313" key="2">
    <source>
        <dbReference type="EMBL" id="MBP1325067.1"/>
    </source>
</evidence>
<evidence type="ECO:0000256" key="1">
    <source>
        <dbReference type="SAM" id="MobiDB-lite"/>
    </source>
</evidence>
<dbReference type="Proteomes" id="UP000675163">
    <property type="component" value="Unassembled WGS sequence"/>
</dbReference>
<dbReference type="AlphaFoldDB" id="A0A940T2H4"/>